<dbReference type="RefSeq" id="WP_284304761.1">
    <property type="nucleotide sequence ID" value="NZ_BSUO01000001.1"/>
</dbReference>
<evidence type="ECO:0000313" key="3">
    <source>
        <dbReference type="Proteomes" id="UP001157126"/>
    </source>
</evidence>
<dbReference type="EMBL" id="BSUO01000001">
    <property type="protein sequence ID" value="GMA41188.1"/>
    <property type="molecule type" value="Genomic_DNA"/>
</dbReference>
<proteinExistence type="predicted"/>
<comment type="caution">
    <text evidence="2">The sequence shown here is derived from an EMBL/GenBank/DDBJ whole genome shotgun (WGS) entry which is preliminary data.</text>
</comment>
<name>A0ABQ6IV76_9MICO</name>
<gene>
    <name evidence="2" type="ORF">GCM10025883_32330</name>
</gene>
<accession>A0ABQ6IV76</accession>
<evidence type="ECO:0000313" key="2">
    <source>
        <dbReference type="EMBL" id="GMA41188.1"/>
    </source>
</evidence>
<feature type="region of interest" description="Disordered" evidence="1">
    <location>
        <begin position="141"/>
        <end position="174"/>
    </location>
</feature>
<protein>
    <submittedName>
        <fullName evidence="2">Uncharacterized protein</fullName>
    </submittedName>
</protein>
<sequence length="196" mass="20175">MGVGLDGVHGLGDVGFDDPALDPPLEVSVQVVAREPAATVGHGELGLRCAGTHHGLGRQRRRLGRRGREALAQTRLDPVVPDPAHPGGHRCQPVLGDASGVVGAAQPRLDEPVEVGAVSLAPVGLGLGAHRTLPVDAAQRVGHDRPTEGRGATSRTLQRDHDTGGIAHGPQRGTPAGEIFARAARMPGRILAAMLS</sequence>
<evidence type="ECO:0000256" key="1">
    <source>
        <dbReference type="SAM" id="MobiDB-lite"/>
    </source>
</evidence>
<dbReference type="Proteomes" id="UP001157126">
    <property type="component" value="Unassembled WGS sequence"/>
</dbReference>
<reference evidence="3" key="1">
    <citation type="journal article" date="2019" name="Int. J. Syst. Evol. Microbiol.">
        <title>The Global Catalogue of Microorganisms (GCM) 10K type strain sequencing project: providing services to taxonomists for standard genome sequencing and annotation.</title>
        <authorList>
            <consortium name="The Broad Institute Genomics Platform"/>
            <consortium name="The Broad Institute Genome Sequencing Center for Infectious Disease"/>
            <person name="Wu L."/>
            <person name="Ma J."/>
        </authorList>
    </citation>
    <scope>NUCLEOTIDE SEQUENCE [LARGE SCALE GENOMIC DNA]</scope>
    <source>
        <strain evidence="3">NBRC 113072</strain>
    </source>
</reference>
<keyword evidence="3" id="KW-1185">Reference proteome</keyword>
<organism evidence="2 3">
    <name type="scientific">Mobilicoccus caccae</name>
    <dbReference type="NCBI Taxonomy" id="1859295"/>
    <lineage>
        <taxon>Bacteria</taxon>
        <taxon>Bacillati</taxon>
        <taxon>Actinomycetota</taxon>
        <taxon>Actinomycetes</taxon>
        <taxon>Micrococcales</taxon>
        <taxon>Dermatophilaceae</taxon>
        <taxon>Mobilicoccus</taxon>
    </lineage>
</organism>